<name>A0A3B1BTH7_9ZZZZ</name>
<dbReference type="InterPro" id="IPR025711">
    <property type="entry name" value="PepSY"/>
</dbReference>
<feature type="domain" description="PepSY" evidence="1">
    <location>
        <begin position="36"/>
        <end position="93"/>
    </location>
</feature>
<dbReference type="Pfam" id="PF03413">
    <property type="entry name" value="PepSY"/>
    <property type="match status" value="1"/>
</dbReference>
<organism evidence="2">
    <name type="scientific">hydrothermal vent metagenome</name>
    <dbReference type="NCBI Taxonomy" id="652676"/>
    <lineage>
        <taxon>unclassified sequences</taxon>
        <taxon>metagenomes</taxon>
        <taxon>ecological metagenomes</taxon>
    </lineage>
</organism>
<dbReference type="AlphaFoldDB" id="A0A3B1BTH7"/>
<evidence type="ECO:0000313" key="2">
    <source>
        <dbReference type="EMBL" id="VAX09645.1"/>
    </source>
</evidence>
<sequence length="97" mass="11147">MKIILTALLYLLSTGLLLADNDHDLARELKQAGDILPLEKILKKVEKLHPGHVLEVELEKEDQRYTYEIETVDKNGSVWEMQFDAKTGELLNSKKEK</sequence>
<accession>A0A3B1BTH7</accession>
<gene>
    <name evidence="2" type="ORF">MNBD_GAMMA25-2394</name>
</gene>
<dbReference type="Gene3D" id="3.10.450.40">
    <property type="match status" value="1"/>
</dbReference>
<evidence type="ECO:0000259" key="1">
    <source>
        <dbReference type="Pfam" id="PF03413"/>
    </source>
</evidence>
<proteinExistence type="predicted"/>
<reference evidence="2" key="1">
    <citation type="submission" date="2018-06" db="EMBL/GenBank/DDBJ databases">
        <authorList>
            <person name="Zhirakovskaya E."/>
        </authorList>
    </citation>
    <scope>NUCLEOTIDE SEQUENCE</scope>
</reference>
<dbReference type="EMBL" id="UOFY01000041">
    <property type="protein sequence ID" value="VAX09645.1"/>
    <property type="molecule type" value="Genomic_DNA"/>
</dbReference>
<protein>
    <recommendedName>
        <fullName evidence="1">PepSY domain-containing protein</fullName>
    </recommendedName>
</protein>